<keyword evidence="8" id="KW-0963">Cytoplasm</keyword>
<evidence type="ECO:0000256" key="10">
    <source>
        <dbReference type="ARBA" id="ARBA00022723"/>
    </source>
</evidence>
<evidence type="ECO:0000313" key="19">
    <source>
        <dbReference type="Proteomes" id="UP000029121"/>
    </source>
</evidence>
<keyword evidence="19" id="KW-1185">Reference proteome</keyword>
<dbReference type="GO" id="GO:0005634">
    <property type="term" value="C:nucleus"/>
    <property type="evidence" value="ECO:0007669"/>
    <property type="project" value="UniProtKB-SubCell"/>
</dbReference>
<dbReference type="KEGG" id="crb:17887144"/>
<keyword evidence="9" id="KW-0540">Nuclease</keyword>
<evidence type="ECO:0000256" key="9">
    <source>
        <dbReference type="ARBA" id="ARBA00022722"/>
    </source>
</evidence>
<evidence type="ECO:0000313" key="18">
    <source>
        <dbReference type="EMBL" id="EOA25997.1"/>
    </source>
</evidence>
<dbReference type="Gene3D" id="3.30.420.10">
    <property type="entry name" value="Ribonuclease H-like superfamily/Ribonuclease H"/>
    <property type="match status" value="1"/>
</dbReference>
<evidence type="ECO:0000256" key="8">
    <source>
        <dbReference type="ARBA" id="ARBA00022490"/>
    </source>
</evidence>
<keyword evidence="10" id="KW-0479">Metal-binding</keyword>
<comment type="function">
    <text evidence="17">Ubiquitous transcription factor required for a diverse set of processes. It is a component of the CCR4 complex involved in the control of gene expression.</text>
</comment>
<dbReference type="PANTHER" id="PTHR10797">
    <property type="entry name" value="CCR4-NOT TRANSCRIPTION COMPLEX SUBUNIT"/>
    <property type="match status" value="1"/>
</dbReference>
<evidence type="ECO:0000256" key="2">
    <source>
        <dbReference type="ARBA" id="ARBA00001968"/>
    </source>
</evidence>
<keyword evidence="13" id="KW-0694">RNA-binding</keyword>
<sequence>MSLIEDCLRNHRFIAFDTEFPGCLKDTSKNAHDEQRYIDMSYSVDRTKLIQLGLTLFDNNGRVGGTWEINFSDFDETQDERNDNSIEFLKRNGLDLKKIREHGIRIEGFFSDLFWILKQTRNITWVTFHGSYDIAYLLKCFTGEALPESQSRFAKAVARILGSVYDLKAMAGRFEGFSNRLGLESLARELGLNRVGTAHHAGSDSELTARVFSKMANICDNVEETERFVYGFSYRIMSERIKLREPQMDLALMIGLYRPPPPPSPFPMIMPMFGPHFPTLIDSDFHRLSMY</sequence>
<comment type="similarity">
    <text evidence="5">Belongs to the CAF1 family.</text>
</comment>
<evidence type="ECO:0000256" key="6">
    <source>
        <dbReference type="ARBA" id="ARBA00011757"/>
    </source>
</evidence>
<organism evidence="18 19">
    <name type="scientific">Capsella rubella</name>
    <dbReference type="NCBI Taxonomy" id="81985"/>
    <lineage>
        <taxon>Eukaryota</taxon>
        <taxon>Viridiplantae</taxon>
        <taxon>Streptophyta</taxon>
        <taxon>Embryophyta</taxon>
        <taxon>Tracheophyta</taxon>
        <taxon>Spermatophyta</taxon>
        <taxon>Magnoliopsida</taxon>
        <taxon>eudicotyledons</taxon>
        <taxon>Gunneridae</taxon>
        <taxon>Pentapetalae</taxon>
        <taxon>rosids</taxon>
        <taxon>malvids</taxon>
        <taxon>Brassicales</taxon>
        <taxon>Brassicaceae</taxon>
        <taxon>Camelineae</taxon>
        <taxon>Capsella</taxon>
    </lineage>
</organism>
<comment type="subcellular location">
    <subcellularLocation>
        <location evidence="4">Cytoplasm</location>
    </subcellularLocation>
    <subcellularLocation>
        <location evidence="3">Nucleus</location>
    </subcellularLocation>
</comment>
<accession>R0FT43</accession>
<dbReference type="InterPro" id="IPR036397">
    <property type="entry name" value="RNaseH_sf"/>
</dbReference>
<dbReference type="InterPro" id="IPR039637">
    <property type="entry name" value="CNOT7/CNOT8/Pop2"/>
</dbReference>
<dbReference type="EC" id="3.1.13.4" evidence="7"/>
<dbReference type="InterPro" id="IPR012337">
    <property type="entry name" value="RNaseH-like_sf"/>
</dbReference>
<dbReference type="AlphaFoldDB" id="R0FT43"/>
<keyword evidence="15" id="KW-0804">Transcription</keyword>
<dbReference type="Proteomes" id="UP000029121">
    <property type="component" value="Unassembled WGS sequence"/>
</dbReference>
<protein>
    <recommendedName>
        <fullName evidence="7">poly(A)-specific ribonuclease</fullName>
        <ecNumber evidence="7">3.1.13.4</ecNumber>
    </recommendedName>
</protein>
<name>R0FT43_9BRAS</name>
<dbReference type="eggNOG" id="KOG0304">
    <property type="taxonomic scope" value="Eukaryota"/>
</dbReference>
<dbReference type="InterPro" id="IPR006941">
    <property type="entry name" value="RNase_CAF1"/>
</dbReference>
<evidence type="ECO:0000256" key="14">
    <source>
        <dbReference type="ARBA" id="ARBA00023015"/>
    </source>
</evidence>
<dbReference type="OrthoDB" id="696953at2759"/>
<evidence type="ECO:0000256" key="12">
    <source>
        <dbReference type="ARBA" id="ARBA00022839"/>
    </source>
</evidence>
<proteinExistence type="inferred from homology"/>
<evidence type="ECO:0000256" key="5">
    <source>
        <dbReference type="ARBA" id="ARBA00008372"/>
    </source>
</evidence>
<evidence type="ECO:0000256" key="3">
    <source>
        <dbReference type="ARBA" id="ARBA00004123"/>
    </source>
</evidence>
<reference evidence="19" key="1">
    <citation type="journal article" date="2013" name="Nat. Genet.">
        <title>The Capsella rubella genome and the genomic consequences of rapid mating system evolution.</title>
        <authorList>
            <person name="Slotte T."/>
            <person name="Hazzouri K.M."/>
            <person name="Agren J.A."/>
            <person name="Koenig D."/>
            <person name="Maumus F."/>
            <person name="Guo Y.L."/>
            <person name="Steige K."/>
            <person name="Platts A.E."/>
            <person name="Escobar J.S."/>
            <person name="Newman L.K."/>
            <person name="Wang W."/>
            <person name="Mandakova T."/>
            <person name="Vello E."/>
            <person name="Smith L.M."/>
            <person name="Henz S.R."/>
            <person name="Steffen J."/>
            <person name="Takuno S."/>
            <person name="Brandvain Y."/>
            <person name="Coop G."/>
            <person name="Andolfatto P."/>
            <person name="Hu T.T."/>
            <person name="Blanchette M."/>
            <person name="Clark R.M."/>
            <person name="Quesneville H."/>
            <person name="Nordborg M."/>
            <person name="Gaut B.S."/>
            <person name="Lysak M.A."/>
            <person name="Jenkins J."/>
            <person name="Grimwood J."/>
            <person name="Chapman J."/>
            <person name="Prochnik S."/>
            <person name="Shu S."/>
            <person name="Rokhsar D."/>
            <person name="Schmutz J."/>
            <person name="Weigel D."/>
            <person name="Wright S.I."/>
        </authorList>
    </citation>
    <scope>NUCLEOTIDE SEQUENCE [LARGE SCALE GENOMIC DNA]</scope>
    <source>
        <strain evidence="19">cv. Monte Gargano</strain>
    </source>
</reference>
<dbReference type="SUPFAM" id="SSF53098">
    <property type="entry name" value="Ribonuclease H-like"/>
    <property type="match status" value="1"/>
</dbReference>
<evidence type="ECO:0000256" key="1">
    <source>
        <dbReference type="ARBA" id="ARBA00001663"/>
    </source>
</evidence>
<dbReference type="GO" id="GO:0030014">
    <property type="term" value="C:CCR4-NOT complex"/>
    <property type="evidence" value="ECO:0007669"/>
    <property type="project" value="InterPro"/>
</dbReference>
<comment type="catalytic activity">
    <reaction evidence="1">
        <text>Exonucleolytic cleavage of poly(A) to 5'-AMP.</text>
        <dbReference type="EC" id="3.1.13.4"/>
    </reaction>
</comment>
<evidence type="ECO:0000256" key="11">
    <source>
        <dbReference type="ARBA" id="ARBA00022801"/>
    </source>
</evidence>
<dbReference type="STRING" id="81985.R0FT43"/>
<evidence type="ECO:0000256" key="13">
    <source>
        <dbReference type="ARBA" id="ARBA00022884"/>
    </source>
</evidence>
<comment type="cofactor">
    <cofactor evidence="2">
        <name>a divalent metal cation</name>
        <dbReference type="ChEBI" id="CHEBI:60240"/>
    </cofactor>
</comment>
<comment type="subunit">
    <text evidence="6">Component of the CCR4-NOT complex, at least composed of CRR4 and CAF1 proteins.</text>
</comment>
<evidence type="ECO:0000256" key="17">
    <source>
        <dbReference type="ARBA" id="ARBA00025148"/>
    </source>
</evidence>
<dbReference type="Pfam" id="PF04857">
    <property type="entry name" value="CAF1"/>
    <property type="match status" value="2"/>
</dbReference>
<keyword evidence="11" id="KW-0378">Hydrolase</keyword>
<dbReference type="GO" id="GO:0003723">
    <property type="term" value="F:RNA binding"/>
    <property type="evidence" value="ECO:0007669"/>
    <property type="project" value="UniProtKB-KW"/>
</dbReference>
<keyword evidence="14" id="KW-0805">Transcription regulation</keyword>
<evidence type="ECO:0000256" key="16">
    <source>
        <dbReference type="ARBA" id="ARBA00023242"/>
    </source>
</evidence>
<dbReference type="GO" id="GO:0005737">
    <property type="term" value="C:cytoplasm"/>
    <property type="evidence" value="ECO:0007669"/>
    <property type="project" value="UniProtKB-SubCell"/>
</dbReference>
<keyword evidence="16" id="KW-0539">Nucleus</keyword>
<evidence type="ECO:0000256" key="7">
    <source>
        <dbReference type="ARBA" id="ARBA00012161"/>
    </source>
</evidence>
<dbReference type="GO" id="GO:0004535">
    <property type="term" value="F:poly(A)-specific ribonuclease activity"/>
    <property type="evidence" value="ECO:0007669"/>
    <property type="project" value="UniProtKB-EC"/>
</dbReference>
<evidence type="ECO:0000256" key="4">
    <source>
        <dbReference type="ARBA" id="ARBA00004496"/>
    </source>
</evidence>
<keyword evidence="12" id="KW-0269">Exonuclease</keyword>
<evidence type="ECO:0000256" key="15">
    <source>
        <dbReference type="ARBA" id="ARBA00023163"/>
    </source>
</evidence>
<dbReference type="GO" id="GO:0046872">
    <property type="term" value="F:metal ion binding"/>
    <property type="evidence" value="ECO:0007669"/>
    <property type="project" value="UniProtKB-KW"/>
</dbReference>
<gene>
    <name evidence="18" type="ORF">CARUB_v10019392mg</name>
</gene>
<dbReference type="EMBL" id="KB870809">
    <property type="protein sequence ID" value="EOA25997.1"/>
    <property type="molecule type" value="Genomic_DNA"/>
</dbReference>